<dbReference type="AlphaFoldDB" id="A0A1I7X0V4"/>
<dbReference type="WBParaSite" id="Hba_11193">
    <property type="protein sequence ID" value="Hba_11193"/>
    <property type="gene ID" value="Hba_11193"/>
</dbReference>
<feature type="region of interest" description="Disordered" evidence="1">
    <location>
        <begin position="1"/>
        <end position="27"/>
    </location>
</feature>
<keyword evidence="2" id="KW-1185">Reference proteome</keyword>
<evidence type="ECO:0000256" key="1">
    <source>
        <dbReference type="SAM" id="MobiDB-lite"/>
    </source>
</evidence>
<reference evidence="3" key="1">
    <citation type="submission" date="2016-11" db="UniProtKB">
        <authorList>
            <consortium name="WormBaseParasite"/>
        </authorList>
    </citation>
    <scope>IDENTIFICATION</scope>
</reference>
<protein>
    <submittedName>
        <fullName evidence="3">Uncharacterized protein</fullName>
    </submittedName>
</protein>
<evidence type="ECO:0000313" key="2">
    <source>
        <dbReference type="Proteomes" id="UP000095283"/>
    </source>
</evidence>
<organism evidence="2 3">
    <name type="scientific">Heterorhabditis bacteriophora</name>
    <name type="common">Entomopathogenic nematode worm</name>
    <dbReference type="NCBI Taxonomy" id="37862"/>
    <lineage>
        <taxon>Eukaryota</taxon>
        <taxon>Metazoa</taxon>
        <taxon>Ecdysozoa</taxon>
        <taxon>Nematoda</taxon>
        <taxon>Chromadorea</taxon>
        <taxon>Rhabditida</taxon>
        <taxon>Rhabditina</taxon>
        <taxon>Rhabditomorpha</taxon>
        <taxon>Strongyloidea</taxon>
        <taxon>Heterorhabditidae</taxon>
        <taxon>Heterorhabditis</taxon>
    </lineage>
</organism>
<proteinExistence type="predicted"/>
<accession>A0A1I7X0V4</accession>
<name>A0A1I7X0V4_HETBA</name>
<evidence type="ECO:0000313" key="3">
    <source>
        <dbReference type="WBParaSite" id="Hba_11193"/>
    </source>
</evidence>
<dbReference type="Proteomes" id="UP000095283">
    <property type="component" value="Unplaced"/>
</dbReference>
<sequence>MTIVEQYPSDEFGKKKKKEMEAPPSHGETISCCLFKNSDKNIITYELMLEVFCTFFYLHTKIDGYNVTYLIIIKHPIFGRNICRIICFFKFVISIIRLLLKNYLKQFFCYKIKSMMSFLNNQKFTEWYSHIPMYSFYVVFKLHIIICKTTSVNHHIYIIWKKDEFNI</sequence>